<accession>A0A0A9C8N7</accession>
<name>A0A0A9C8N7_ARUDO</name>
<evidence type="ECO:0000313" key="1">
    <source>
        <dbReference type="EMBL" id="JAD72619.1"/>
    </source>
</evidence>
<organism evidence="1">
    <name type="scientific">Arundo donax</name>
    <name type="common">Giant reed</name>
    <name type="synonym">Donax arundinaceus</name>
    <dbReference type="NCBI Taxonomy" id="35708"/>
    <lineage>
        <taxon>Eukaryota</taxon>
        <taxon>Viridiplantae</taxon>
        <taxon>Streptophyta</taxon>
        <taxon>Embryophyta</taxon>
        <taxon>Tracheophyta</taxon>
        <taxon>Spermatophyta</taxon>
        <taxon>Magnoliopsida</taxon>
        <taxon>Liliopsida</taxon>
        <taxon>Poales</taxon>
        <taxon>Poaceae</taxon>
        <taxon>PACMAD clade</taxon>
        <taxon>Arundinoideae</taxon>
        <taxon>Arundineae</taxon>
        <taxon>Arundo</taxon>
    </lineage>
</organism>
<protein>
    <submittedName>
        <fullName evidence="1">Uncharacterized protein</fullName>
    </submittedName>
</protein>
<reference evidence="1" key="1">
    <citation type="submission" date="2014-09" db="EMBL/GenBank/DDBJ databases">
        <authorList>
            <person name="Magalhaes I.L.F."/>
            <person name="Oliveira U."/>
            <person name="Santos F.R."/>
            <person name="Vidigal T.H.D.A."/>
            <person name="Brescovit A.D."/>
            <person name="Santos A.J."/>
        </authorList>
    </citation>
    <scope>NUCLEOTIDE SEQUENCE</scope>
    <source>
        <tissue evidence="1">Shoot tissue taken approximately 20 cm above the soil surface</tissue>
    </source>
</reference>
<dbReference type="EMBL" id="GBRH01225276">
    <property type="protein sequence ID" value="JAD72619.1"/>
    <property type="molecule type" value="Transcribed_RNA"/>
</dbReference>
<reference evidence="1" key="2">
    <citation type="journal article" date="2015" name="Data Brief">
        <title>Shoot transcriptome of the giant reed, Arundo donax.</title>
        <authorList>
            <person name="Barrero R.A."/>
            <person name="Guerrero F.D."/>
            <person name="Moolhuijzen P."/>
            <person name="Goolsby J.A."/>
            <person name="Tidwell J."/>
            <person name="Bellgard S.E."/>
            <person name="Bellgard M.I."/>
        </authorList>
    </citation>
    <scope>NUCLEOTIDE SEQUENCE</scope>
    <source>
        <tissue evidence="1">Shoot tissue taken approximately 20 cm above the soil surface</tissue>
    </source>
</reference>
<sequence>MSLIVYVSRKMMLKPNSVFVGIYVPQAICIATVFDIHSGSTCFLCPCEHQ</sequence>
<dbReference type="AlphaFoldDB" id="A0A0A9C8N7"/>
<proteinExistence type="predicted"/>